<dbReference type="Pfam" id="PF07549">
    <property type="entry name" value="Sec_GG"/>
    <property type="match status" value="1"/>
</dbReference>
<organism evidence="1">
    <name type="scientific">marine metagenome</name>
    <dbReference type="NCBI Taxonomy" id="408172"/>
    <lineage>
        <taxon>unclassified sequences</taxon>
        <taxon>metagenomes</taxon>
        <taxon>ecological metagenomes</taxon>
    </lineage>
</organism>
<reference evidence="1" key="1">
    <citation type="submission" date="2018-05" db="EMBL/GenBank/DDBJ databases">
        <authorList>
            <person name="Lanie J.A."/>
            <person name="Ng W.-L."/>
            <person name="Kazmierczak K.M."/>
            <person name="Andrzejewski T.M."/>
            <person name="Davidsen T.M."/>
            <person name="Wayne K.J."/>
            <person name="Tettelin H."/>
            <person name="Glass J.I."/>
            <person name="Rusch D."/>
            <person name="Podicherti R."/>
            <person name="Tsui H.-C.T."/>
            <person name="Winkler M.E."/>
        </authorList>
    </citation>
    <scope>NUCLEOTIDE SEQUENCE</scope>
</reference>
<protein>
    <recommendedName>
        <fullName evidence="2">Protein translocase subunit SecD</fullName>
    </recommendedName>
</protein>
<dbReference type="InterPro" id="IPR022646">
    <property type="entry name" value="SecD/SecF_CS"/>
</dbReference>
<evidence type="ECO:0000313" key="1">
    <source>
        <dbReference type="EMBL" id="SVC46083.1"/>
    </source>
</evidence>
<dbReference type="Gene3D" id="3.30.70.3400">
    <property type="match status" value="1"/>
</dbReference>
<feature type="non-terminal residue" evidence="1">
    <location>
        <position position="106"/>
    </location>
</feature>
<evidence type="ECO:0008006" key="2">
    <source>
        <dbReference type="Google" id="ProtNLM"/>
    </source>
</evidence>
<accession>A0A382MAS2</accession>
<dbReference type="AlphaFoldDB" id="A0A382MAS2"/>
<name>A0A382MAS2_9ZZZZ</name>
<proteinExistence type="predicted"/>
<sequence length="106" mass="12005">MNMNLRWKILLIVGIVALAGWSVYPPGEKVRLGLELKGGVHMVLRVQTDDALRIETETSLERVREVLEVRSVRVGTMMLESPTRFRVEGVSPTQDAEFRAITDEQL</sequence>
<dbReference type="EMBL" id="UINC01092472">
    <property type="protein sequence ID" value="SVC46083.1"/>
    <property type="molecule type" value="Genomic_DNA"/>
</dbReference>
<gene>
    <name evidence="1" type="ORF">METZ01_LOCUS298937</name>
</gene>